<dbReference type="Gene3D" id="3.30.420.10">
    <property type="entry name" value="Ribonuclease H-like superfamily/Ribonuclease H"/>
    <property type="match status" value="1"/>
</dbReference>
<dbReference type="OrthoDB" id="6436947at2759"/>
<evidence type="ECO:0000313" key="2">
    <source>
        <dbReference type="Proteomes" id="UP000499080"/>
    </source>
</evidence>
<accession>A0A4Y2B029</accession>
<name>A0A4Y2B029_ARAVE</name>
<reference evidence="1 2" key="1">
    <citation type="journal article" date="2019" name="Sci. Rep.">
        <title>Orb-weaving spider Araneus ventricosus genome elucidates the spidroin gene catalogue.</title>
        <authorList>
            <person name="Kono N."/>
            <person name="Nakamura H."/>
            <person name="Ohtoshi R."/>
            <person name="Moran D.A.P."/>
            <person name="Shinohara A."/>
            <person name="Yoshida Y."/>
            <person name="Fujiwara M."/>
            <person name="Mori M."/>
            <person name="Tomita M."/>
            <person name="Arakawa K."/>
        </authorList>
    </citation>
    <scope>NUCLEOTIDE SEQUENCE [LARGE SCALE GENOMIC DNA]</scope>
</reference>
<dbReference type="PANTHER" id="PTHR46060:SF1">
    <property type="entry name" value="MARINER MOS1 TRANSPOSASE-LIKE PROTEIN"/>
    <property type="match status" value="1"/>
</dbReference>
<dbReference type="InterPro" id="IPR036397">
    <property type="entry name" value="RNaseH_sf"/>
</dbReference>
<keyword evidence="2" id="KW-1185">Reference proteome</keyword>
<comment type="caution">
    <text evidence="1">The sequence shown here is derived from an EMBL/GenBank/DDBJ whole genome shotgun (WGS) entry which is preliminary data.</text>
</comment>
<protein>
    <recommendedName>
        <fullName evidence="3">Histone-lysine N-methyltransferase SETMAR</fullName>
    </recommendedName>
</protein>
<dbReference type="Proteomes" id="UP000499080">
    <property type="component" value="Unassembled WGS sequence"/>
</dbReference>
<evidence type="ECO:0008006" key="3">
    <source>
        <dbReference type="Google" id="ProtNLM"/>
    </source>
</evidence>
<dbReference type="EMBL" id="BGPR01000039">
    <property type="protein sequence ID" value="GBL84809.1"/>
    <property type="molecule type" value="Genomic_DNA"/>
</dbReference>
<dbReference type="AlphaFoldDB" id="A0A4Y2B029"/>
<dbReference type="PANTHER" id="PTHR46060">
    <property type="entry name" value="MARINER MOS1 TRANSPOSASE-LIKE PROTEIN"/>
    <property type="match status" value="1"/>
</dbReference>
<dbReference type="GO" id="GO:0003676">
    <property type="term" value="F:nucleic acid binding"/>
    <property type="evidence" value="ECO:0007669"/>
    <property type="project" value="InterPro"/>
</dbReference>
<evidence type="ECO:0000313" key="1">
    <source>
        <dbReference type="EMBL" id="GBL84809.1"/>
    </source>
</evidence>
<dbReference type="InterPro" id="IPR052709">
    <property type="entry name" value="Transposase-MT_Hybrid"/>
</dbReference>
<organism evidence="1 2">
    <name type="scientific">Araneus ventricosus</name>
    <name type="common">Orbweaver spider</name>
    <name type="synonym">Epeira ventricosa</name>
    <dbReference type="NCBI Taxonomy" id="182803"/>
    <lineage>
        <taxon>Eukaryota</taxon>
        <taxon>Metazoa</taxon>
        <taxon>Ecdysozoa</taxon>
        <taxon>Arthropoda</taxon>
        <taxon>Chelicerata</taxon>
        <taxon>Arachnida</taxon>
        <taxon>Araneae</taxon>
        <taxon>Araneomorphae</taxon>
        <taxon>Entelegynae</taxon>
        <taxon>Araneoidea</taxon>
        <taxon>Araneidae</taxon>
        <taxon>Araneus</taxon>
    </lineage>
</organism>
<proteinExistence type="predicted"/>
<sequence length="254" mass="28518">MAEERESEDEDCELYPLALLIASAYPPRSDPARPPFIPQQTFSNSLKSVEGIPSHTVPAIPPPPATEHHSRRFSLDVARRASLDTDLPDILSVEGGSNAKLQRAMSCDSVCSDTSVVLDTLESPQNNGELQVSLEYSRINDDCEEPFWLLELSLFMTTPALTVLLYPSSLRSCLNGMGLITRRVAPDLATCDFHLFPELKNWLEVQSFQKNEDIQSSVKAHFTSLAETFFEKGIRNLFHRYDKCLNLHGDYVEK</sequence>
<gene>
    <name evidence="1" type="ORF">AVEN_93842_1</name>
</gene>